<evidence type="ECO:0000256" key="7">
    <source>
        <dbReference type="PROSITE-ProRule" id="PRU01360"/>
    </source>
</evidence>
<comment type="subcellular location">
    <subcellularLocation>
        <location evidence="1 7">Cell outer membrane</location>
        <topology evidence="1 7">Multi-pass membrane protein</topology>
    </subcellularLocation>
</comment>
<evidence type="ECO:0000313" key="9">
    <source>
        <dbReference type="EMBL" id="SHG50404.1"/>
    </source>
</evidence>
<dbReference type="Pfam" id="PF07715">
    <property type="entry name" value="Plug"/>
    <property type="match status" value="1"/>
</dbReference>
<evidence type="ECO:0000256" key="6">
    <source>
        <dbReference type="ARBA" id="ARBA00023237"/>
    </source>
</evidence>
<evidence type="ECO:0000256" key="5">
    <source>
        <dbReference type="ARBA" id="ARBA00023136"/>
    </source>
</evidence>
<keyword evidence="5 7" id="KW-0472">Membrane</keyword>
<dbReference type="OrthoDB" id="9768177at2"/>
<dbReference type="EMBL" id="FQUS01000031">
    <property type="protein sequence ID" value="SHG50404.1"/>
    <property type="molecule type" value="Genomic_DNA"/>
</dbReference>
<dbReference type="PROSITE" id="PS52016">
    <property type="entry name" value="TONB_DEPENDENT_REC_3"/>
    <property type="match status" value="1"/>
</dbReference>
<dbReference type="InterPro" id="IPR036942">
    <property type="entry name" value="Beta-barrel_TonB_sf"/>
</dbReference>
<evidence type="ECO:0000259" key="8">
    <source>
        <dbReference type="Pfam" id="PF07715"/>
    </source>
</evidence>
<dbReference type="InterPro" id="IPR039426">
    <property type="entry name" value="TonB-dep_rcpt-like"/>
</dbReference>
<dbReference type="RefSeq" id="WP_073068159.1">
    <property type="nucleotide sequence ID" value="NZ_FQUS01000031.1"/>
</dbReference>
<dbReference type="Gene3D" id="2.40.170.20">
    <property type="entry name" value="TonB-dependent receptor, beta-barrel domain"/>
    <property type="match status" value="1"/>
</dbReference>
<accession>A0A1M5KBW0</accession>
<protein>
    <submittedName>
        <fullName evidence="9">TonB-linked outer membrane protein, SusC/RagA family</fullName>
    </submittedName>
</protein>
<name>A0A1M5KBW0_9BACT</name>
<dbReference type="InterPro" id="IPR023997">
    <property type="entry name" value="TonB-dep_OMP_SusC/RagA_CS"/>
</dbReference>
<gene>
    <name evidence="9" type="ORF">SAMN05443144_1311</name>
</gene>
<keyword evidence="2 7" id="KW-0813">Transport</keyword>
<evidence type="ECO:0000256" key="4">
    <source>
        <dbReference type="ARBA" id="ARBA00022692"/>
    </source>
</evidence>
<evidence type="ECO:0000256" key="1">
    <source>
        <dbReference type="ARBA" id="ARBA00004571"/>
    </source>
</evidence>
<keyword evidence="3 7" id="KW-1134">Transmembrane beta strand</keyword>
<evidence type="ECO:0000313" key="10">
    <source>
        <dbReference type="Proteomes" id="UP000184041"/>
    </source>
</evidence>
<dbReference type="GO" id="GO:0009279">
    <property type="term" value="C:cell outer membrane"/>
    <property type="evidence" value="ECO:0007669"/>
    <property type="project" value="UniProtKB-SubCell"/>
</dbReference>
<dbReference type="InterPro" id="IPR037066">
    <property type="entry name" value="Plug_dom_sf"/>
</dbReference>
<feature type="domain" description="TonB-dependent receptor plug" evidence="8">
    <location>
        <begin position="36"/>
        <end position="142"/>
    </location>
</feature>
<evidence type="ECO:0000256" key="2">
    <source>
        <dbReference type="ARBA" id="ARBA00022448"/>
    </source>
</evidence>
<keyword evidence="10" id="KW-1185">Reference proteome</keyword>
<dbReference type="InterPro" id="IPR023996">
    <property type="entry name" value="TonB-dep_OMP_SusC/RagA"/>
</dbReference>
<dbReference type="InterPro" id="IPR012910">
    <property type="entry name" value="Plug_dom"/>
</dbReference>
<feature type="non-terminal residue" evidence="9">
    <location>
        <position position="1"/>
    </location>
</feature>
<proteinExistence type="inferred from homology"/>
<dbReference type="NCBIfam" id="TIGR04056">
    <property type="entry name" value="OMP_RagA_SusC"/>
    <property type="match status" value="1"/>
</dbReference>
<keyword evidence="4 7" id="KW-0812">Transmembrane</keyword>
<reference evidence="9 10" key="1">
    <citation type="submission" date="2016-11" db="EMBL/GenBank/DDBJ databases">
        <authorList>
            <person name="Jaros S."/>
            <person name="Januszkiewicz K."/>
            <person name="Wedrychowicz H."/>
        </authorList>
    </citation>
    <scope>NUCLEOTIDE SEQUENCE [LARGE SCALE GENOMIC DNA]</scope>
    <source>
        <strain evidence="9 10">DSM 21986</strain>
    </source>
</reference>
<keyword evidence="6 7" id="KW-0998">Cell outer membrane</keyword>
<comment type="similarity">
    <text evidence="7">Belongs to the TonB-dependent receptor family.</text>
</comment>
<dbReference type="Proteomes" id="UP000184041">
    <property type="component" value="Unassembled WGS sequence"/>
</dbReference>
<sequence>TQEVPINGRTEFEIEMVSQAITGEEMVVVGYGAVEKRDLTGSVSSVGSDEVTSVPSANVMQALKGRAAGVRVKQNNGHPGGNVSIRIRGSNSIVGNNEPLYIVDGFPVDDPESINNSSIESIEILKDASAVAIYGSRASNGVVLISTNSGRSGATEVNFESSIGNQRLIKSIEMMHPLEFGEYYNVLENNMVGEDRFSQEELDEFATLGKGTVWEDIVYRTAPIYNNSLNVRGGNDQTQFSITGSAFNQEGIIRNSDYNRYAIDSKIQHDVSDRFSVDASITLSRIGTQQQNSEQGRFGTSLIGRAHGIPNYIPAYDENGNRVEPVLVDDRVSEALWHPNNYLEERERTQKRNNVLVNAGVSYEFIDGLVLNIDGGVESKNTRNDFYQTKDFQNDPNGSASVSTNEYISRLLETTLNYNGAIGENHDISAVGGVTFQDFRTESLSGSGSNFLSDIPGSHSLATAGIPGTPNTSFTESTILSGLGRINYILHDRYLFTVSMRADGSSVYTEGNKWGYFPSAAFSWRLSDEEFINLDNTIINELKLRTSWGLAGSQAISAYSTLNRLNPGSTVLGNSLVTTMAPGSRLASDLKWETTEALNFGLDISIYDDRVSFIADYYIKETRDLLNAVQLARSTGYTNSLRNIGRIENRGFEFAVNSYLFSSSDFNWNLDANISFNRSKVKELYGGQDILGGQLSMIMFTDWANTYREGEPRGIMYGYKEDGYDEDGYLQYTTEVGDKVKIGDPNPNFIFGINSDMSYRNFTLSMFIDGSQGNDIINMSKVAFTTDHTNGTNKLRDIVGNYWTPENPDAKYIKPSRNHDFRFSDRYVEDGSYIRLSNIELAYNIPNELVSGMRHAQVYISGQNLLTITNYSWIDPDVNTRGGPSSLAQGIDYASYPSAKSFTAGIRLGF</sequence>
<dbReference type="AlphaFoldDB" id="A0A1M5KBW0"/>
<dbReference type="NCBIfam" id="TIGR04057">
    <property type="entry name" value="SusC_RagA_signa"/>
    <property type="match status" value="1"/>
</dbReference>
<evidence type="ECO:0000256" key="3">
    <source>
        <dbReference type="ARBA" id="ARBA00022452"/>
    </source>
</evidence>
<dbReference type="Gene3D" id="2.170.130.10">
    <property type="entry name" value="TonB-dependent receptor, plug domain"/>
    <property type="match status" value="1"/>
</dbReference>
<dbReference type="SUPFAM" id="SSF56935">
    <property type="entry name" value="Porins"/>
    <property type="match status" value="1"/>
</dbReference>
<dbReference type="STRING" id="1194090.SAMN05443144_1311"/>
<dbReference type="FunFam" id="2.170.130.10:FF:000008">
    <property type="entry name" value="SusC/RagA family TonB-linked outer membrane protein"/>
    <property type="match status" value="1"/>
</dbReference>
<organism evidence="9 10">
    <name type="scientific">Fodinibius roseus</name>
    <dbReference type="NCBI Taxonomy" id="1194090"/>
    <lineage>
        <taxon>Bacteria</taxon>
        <taxon>Pseudomonadati</taxon>
        <taxon>Balneolota</taxon>
        <taxon>Balneolia</taxon>
        <taxon>Balneolales</taxon>
        <taxon>Balneolaceae</taxon>
        <taxon>Fodinibius</taxon>
    </lineage>
</organism>